<evidence type="ECO:0000313" key="2">
    <source>
        <dbReference type="EMBL" id="VEB41169.1"/>
    </source>
</evidence>
<accession>A0A3S4HNZ5</accession>
<evidence type="ECO:0000256" key="1">
    <source>
        <dbReference type="SAM" id="Phobius"/>
    </source>
</evidence>
<evidence type="ECO:0000313" key="3">
    <source>
        <dbReference type="Proteomes" id="UP000275777"/>
    </source>
</evidence>
<feature type="transmembrane region" description="Helical" evidence="1">
    <location>
        <begin position="114"/>
        <end position="135"/>
    </location>
</feature>
<feature type="transmembrane region" description="Helical" evidence="1">
    <location>
        <begin position="74"/>
        <end position="93"/>
    </location>
</feature>
<proteinExistence type="predicted"/>
<organism evidence="2 3">
    <name type="scientific">Chromobacterium violaceum</name>
    <dbReference type="NCBI Taxonomy" id="536"/>
    <lineage>
        <taxon>Bacteria</taxon>
        <taxon>Pseudomonadati</taxon>
        <taxon>Pseudomonadota</taxon>
        <taxon>Betaproteobacteria</taxon>
        <taxon>Neisseriales</taxon>
        <taxon>Chromobacteriaceae</taxon>
        <taxon>Chromobacterium</taxon>
    </lineage>
</organism>
<feature type="transmembrane region" description="Helical" evidence="1">
    <location>
        <begin position="37"/>
        <end position="54"/>
    </location>
</feature>
<reference evidence="2 3" key="1">
    <citation type="submission" date="2018-12" db="EMBL/GenBank/DDBJ databases">
        <authorList>
            <consortium name="Pathogen Informatics"/>
        </authorList>
    </citation>
    <scope>NUCLEOTIDE SEQUENCE [LARGE SCALE GENOMIC DNA]</scope>
    <source>
        <strain evidence="2 3">NCTC9695</strain>
    </source>
</reference>
<keyword evidence="1" id="KW-0812">Transmembrane</keyword>
<name>A0A3S4HNZ5_CHRVL</name>
<keyword evidence="1" id="KW-1133">Transmembrane helix</keyword>
<dbReference type="Proteomes" id="UP000275777">
    <property type="component" value="Chromosome"/>
</dbReference>
<dbReference type="EMBL" id="LR134182">
    <property type="protein sequence ID" value="VEB41169.1"/>
    <property type="molecule type" value="Genomic_DNA"/>
</dbReference>
<protein>
    <submittedName>
        <fullName evidence="2">Uncharacterized protein</fullName>
    </submittedName>
</protein>
<sequence>MAAGCLSTRCCSRRCCWRLRFCPCRARPAGRAASRRLAAWLAALAIAVAAFGAHDRWRAGLEHAARSDLTPGGLATLGIALLLFIAWTMILAGEGERRWRASYPAYFDAAWKQGLQLMFSGLFVGVFWLILNLGAELFALVGIDGLRRLIAEAEFAIPASALALSAGLHLSDVRPGIIQGLRSLLLTLLSWLLPCLCC</sequence>
<dbReference type="AlphaFoldDB" id="A0A3S4HNZ5"/>
<gene>
    <name evidence="2" type="ORF">NCTC9695_01588</name>
</gene>
<keyword evidence="1" id="KW-0472">Membrane</keyword>